<reference evidence="1 2" key="1">
    <citation type="submission" date="2024-06" db="EMBL/GenBank/DDBJ databases">
        <title>A chromosome level genome sequence of Diviner's sage (Salvia divinorum).</title>
        <authorList>
            <person name="Ford S.A."/>
            <person name="Ro D.-K."/>
            <person name="Ness R.W."/>
            <person name="Phillips M.A."/>
        </authorList>
    </citation>
    <scope>NUCLEOTIDE SEQUENCE [LARGE SCALE GENOMIC DNA]</scope>
    <source>
        <strain evidence="1">SAF-2024a</strain>
        <tissue evidence="1">Leaf</tissue>
    </source>
</reference>
<keyword evidence="2" id="KW-1185">Reference proteome</keyword>
<accession>A0ABD1HE20</accession>
<evidence type="ECO:0000313" key="1">
    <source>
        <dbReference type="EMBL" id="KAL1554674.1"/>
    </source>
</evidence>
<evidence type="ECO:0000313" key="2">
    <source>
        <dbReference type="Proteomes" id="UP001567538"/>
    </source>
</evidence>
<name>A0ABD1HE20_SALDI</name>
<proteinExistence type="predicted"/>
<gene>
    <name evidence="1" type="ORF">AAHA92_15213</name>
</gene>
<dbReference type="AlphaFoldDB" id="A0ABD1HE20"/>
<dbReference type="Proteomes" id="UP001567538">
    <property type="component" value="Unassembled WGS sequence"/>
</dbReference>
<protein>
    <submittedName>
        <fullName evidence="1">Uncharacterized protein</fullName>
    </submittedName>
</protein>
<sequence>MRGGTHDYSTLILLRHRLYPVTIPECGGRFWHASARPLSSSPIYISDASRFSEQVRAQYVLAENLTLDKIFFSEAPDRVDLAIRCSDSEKL</sequence>
<dbReference type="EMBL" id="JBEAFC010000006">
    <property type="protein sequence ID" value="KAL1554674.1"/>
    <property type="molecule type" value="Genomic_DNA"/>
</dbReference>
<organism evidence="1 2">
    <name type="scientific">Salvia divinorum</name>
    <name type="common">Maria pastora</name>
    <name type="synonym">Diviner's sage</name>
    <dbReference type="NCBI Taxonomy" id="28513"/>
    <lineage>
        <taxon>Eukaryota</taxon>
        <taxon>Viridiplantae</taxon>
        <taxon>Streptophyta</taxon>
        <taxon>Embryophyta</taxon>
        <taxon>Tracheophyta</taxon>
        <taxon>Spermatophyta</taxon>
        <taxon>Magnoliopsida</taxon>
        <taxon>eudicotyledons</taxon>
        <taxon>Gunneridae</taxon>
        <taxon>Pentapetalae</taxon>
        <taxon>asterids</taxon>
        <taxon>lamiids</taxon>
        <taxon>Lamiales</taxon>
        <taxon>Lamiaceae</taxon>
        <taxon>Nepetoideae</taxon>
        <taxon>Mentheae</taxon>
        <taxon>Salviinae</taxon>
        <taxon>Salvia</taxon>
        <taxon>Salvia subgen. Calosphace</taxon>
    </lineage>
</organism>
<comment type="caution">
    <text evidence="1">The sequence shown here is derived from an EMBL/GenBank/DDBJ whole genome shotgun (WGS) entry which is preliminary data.</text>
</comment>